<name>A0A0C9RXY6_AMBAM</name>
<keyword evidence="1" id="KW-0732">Signal</keyword>
<proteinExistence type="evidence at transcript level"/>
<feature type="signal peptide" evidence="1">
    <location>
        <begin position="1"/>
        <end position="16"/>
    </location>
</feature>
<protein>
    <submittedName>
        <fullName evidence="2">Putative secreted protein 94</fullName>
    </submittedName>
</protein>
<dbReference type="InterPro" id="IPR012674">
    <property type="entry name" value="Calycin"/>
</dbReference>
<dbReference type="Gene3D" id="2.40.128.20">
    <property type="match status" value="1"/>
</dbReference>
<sequence>MFFVAVLISVFALVAAESKPAEPANAQNSTWIYNRTLHVVQRQDAISLLWYSTGLERKMSTCLVSHFIREEENGARRTLETNTKFTPTTNGLKPGQRKENVTVTVQRPTPVFLVVKPDKGELDPHWSDQHVVVFATGNCFVMEVLYELKKKPYCVVWGVDKKKPENHCIKLAENNCTTGSRVDLTNCEPVQKTKKPKVPIDNNVC</sequence>
<dbReference type="AlphaFoldDB" id="A0A0C9RXY6"/>
<evidence type="ECO:0000256" key="1">
    <source>
        <dbReference type="SAM" id="SignalP"/>
    </source>
</evidence>
<evidence type="ECO:0000313" key="2">
    <source>
        <dbReference type="EMBL" id="JAG92506.1"/>
    </source>
</evidence>
<accession>A0A0C9RXY6</accession>
<feature type="chain" id="PRO_5002202634" evidence="1">
    <location>
        <begin position="17"/>
        <end position="205"/>
    </location>
</feature>
<organism evidence="2">
    <name type="scientific">Amblyomma americanum</name>
    <name type="common">Lone star tick</name>
    <dbReference type="NCBI Taxonomy" id="6943"/>
    <lineage>
        <taxon>Eukaryota</taxon>
        <taxon>Metazoa</taxon>
        <taxon>Ecdysozoa</taxon>
        <taxon>Arthropoda</taxon>
        <taxon>Chelicerata</taxon>
        <taxon>Arachnida</taxon>
        <taxon>Acari</taxon>
        <taxon>Parasitiformes</taxon>
        <taxon>Ixodida</taxon>
        <taxon>Ixodoidea</taxon>
        <taxon>Ixodidae</taxon>
        <taxon>Amblyomminae</taxon>
        <taxon>Amblyomma</taxon>
    </lineage>
</organism>
<dbReference type="EMBL" id="GBZX01000234">
    <property type="protein sequence ID" value="JAG92506.1"/>
    <property type="molecule type" value="mRNA"/>
</dbReference>
<reference evidence="2" key="1">
    <citation type="journal article" date="2015" name="PLoS ONE">
        <title>An Insight into the Sialome of the Lone Star Tick, Amblyomma americanum, with a Glimpse on Its Time Dependent Gene Expression.</title>
        <authorList>
            <person name="Karim S."/>
            <person name="Ribeiro J.M."/>
        </authorList>
    </citation>
    <scope>NUCLEOTIDE SEQUENCE</scope>
    <source>
        <tissue evidence="2">Salivary gland</tissue>
    </source>
</reference>